<organism evidence="5 6">
    <name type="scientific">Gloeocapsopsis crepidinum LEGE 06123</name>
    <dbReference type="NCBI Taxonomy" id="588587"/>
    <lineage>
        <taxon>Bacteria</taxon>
        <taxon>Bacillati</taxon>
        <taxon>Cyanobacteriota</taxon>
        <taxon>Cyanophyceae</taxon>
        <taxon>Oscillatoriophycideae</taxon>
        <taxon>Chroococcales</taxon>
        <taxon>Chroococcaceae</taxon>
        <taxon>Gloeocapsopsis</taxon>
    </lineage>
</organism>
<keyword evidence="2" id="KW-0732">Signal</keyword>
<dbReference type="Gene3D" id="3.60.20.10">
    <property type="entry name" value="Glutamine Phosphoribosylpyrophosphate, subunit 1, domain 1"/>
    <property type="match status" value="1"/>
</dbReference>
<evidence type="ECO:0000256" key="1">
    <source>
        <dbReference type="ARBA" id="ARBA00006586"/>
    </source>
</evidence>
<name>A0ABR9UPV1_9CHRO</name>
<keyword evidence="4" id="KW-0865">Zymogen</keyword>
<dbReference type="CDD" id="cd01936">
    <property type="entry name" value="Ntn_CA"/>
    <property type="match status" value="1"/>
</dbReference>
<dbReference type="InterPro" id="IPR023343">
    <property type="entry name" value="Penicillin_amidase_dom1"/>
</dbReference>
<dbReference type="Gene3D" id="1.10.1400.10">
    <property type="match status" value="1"/>
</dbReference>
<dbReference type="PANTHER" id="PTHR34218:SF3">
    <property type="entry name" value="ACYL-HOMOSERINE LACTONE ACYLASE PVDQ"/>
    <property type="match status" value="1"/>
</dbReference>
<dbReference type="Proteomes" id="UP000651156">
    <property type="component" value="Unassembled WGS sequence"/>
</dbReference>
<comment type="similarity">
    <text evidence="1">Belongs to the peptidase S45 family.</text>
</comment>
<dbReference type="InterPro" id="IPR043146">
    <property type="entry name" value="Penicillin_amidase_N_B-knob"/>
</dbReference>
<dbReference type="RefSeq" id="WP_193931490.1">
    <property type="nucleotide sequence ID" value="NZ_CAWPMZ010000032.1"/>
</dbReference>
<evidence type="ECO:0000313" key="5">
    <source>
        <dbReference type="EMBL" id="MBE9190299.1"/>
    </source>
</evidence>
<protein>
    <submittedName>
        <fullName evidence="5">Acylase</fullName>
    </submittedName>
</protein>
<proteinExistence type="inferred from homology"/>
<keyword evidence="3" id="KW-0378">Hydrolase</keyword>
<dbReference type="Gene3D" id="2.30.120.10">
    <property type="match status" value="1"/>
</dbReference>
<dbReference type="InterPro" id="IPR014395">
    <property type="entry name" value="Pen/GL7ACA/AHL_acylase"/>
</dbReference>
<evidence type="ECO:0000313" key="6">
    <source>
        <dbReference type="Proteomes" id="UP000651156"/>
    </source>
</evidence>
<dbReference type="PANTHER" id="PTHR34218">
    <property type="entry name" value="PEPTIDASE S45 PENICILLIN AMIDASE"/>
    <property type="match status" value="1"/>
</dbReference>
<dbReference type="InterPro" id="IPR002692">
    <property type="entry name" value="S45"/>
</dbReference>
<dbReference type="Gene3D" id="1.10.439.10">
    <property type="entry name" value="Penicillin Amidohydrolase, domain 1"/>
    <property type="match status" value="1"/>
</dbReference>
<dbReference type="InterPro" id="IPR029055">
    <property type="entry name" value="Ntn_hydrolases_N"/>
</dbReference>
<evidence type="ECO:0000256" key="3">
    <source>
        <dbReference type="ARBA" id="ARBA00022801"/>
    </source>
</evidence>
<dbReference type="Pfam" id="PF01804">
    <property type="entry name" value="Penicil_amidase"/>
    <property type="match status" value="1"/>
</dbReference>
<evidence type="ECO:0000256" key="4">
    <source>
        <dbReference type="ARBA" id="ARBA00023145"/>
    </source>
</evidence>
<dbReference type="SUPFAM" id="SSF56235">
    <property type="entry name" value="N-terminal nucleophile aminohydrolases (Ntn hydrolases)"/>
    <property type="match status" value="1"/>
</dbReference>
<accession>A0ABR9UPV1</accession>
<dbReference type="PIRSF" id="PIRSF001227">
    <property type="entry name" value="Pen_acylase"/>
    <property type="match status" value="1"/>
</dbReference>
<evidence type="ECO:0000256" key="2">
    <source>
        <dbReference type="ARBA" id="ARBA00022729"/>
    </source>
</evidence>
<dbReference type="InterPro" id="IPR043147">
    <property type="entry name" value="Penicillin_amidase_A-knob"/>
</dbReference>
<gene>
    <name evidence="5" type="ORF">IQ230_07980</name>
</gene>
<sequence>MFTVSSQLLRLGNLSLFQSLRYWRVAKLSLSLFLLGLMFTVLVGLKSSAVEPQETEILWDTVGVPHIYGKNDEGAFRAFGWAQMQSHGDLILRLYGQARGRAAEYWGEKYLDSDRWVQTMDIPERARAWYLAQPPTFRNYLDAFTAGINAYAQEHSDRIDDEVKAVLPVKPEDVLAHVQHLLHFTFVVNPHKVADISDEDYSAGSNAWAIAPSKSASGNAMLLANPHLPWSDQFLWYEAQITAPGIDAYGATLVGIPVLAIAFNDYLGWTHTVNTHDGWDTYELTLADKGYRFDGQVRAFETKTLALKVKQEDGTVRLEPLVVKRSVHGPLVTHNGKTLALRVVGLDQPGVLEEWWDMARATNLSEFEVALKRLQLPMFTVMYADREGHIMHLFNGQVPVRAKGDFEFWQGTIPGNISDTLWTKTHSYEDLPRVIDPASGWLQNTNDPPWTTTFPLALDPDKFPPYMAPRFMDWRSQRSVKMLTENQKMSFSQMIDYKHSTRMELADRILDDLIPAARQQGSDLARRAADVLNTWDRQANADSRGAVLFAAWAEAMDFEQGFSKPWNEDSPLVTPDGLANPQSAVATLETAAAKVEKAYGALDVAWGEVFRLSYGDVDLPSNGGSGGFGIFRVLDFAPSEDGRFQSVAGDSFVAAIEFSNPVRAMVLNSYGNATQPDSPHVGDQLQLFARKQLRPVWRSHPEILAHLAERQVF</sequence>
<dbReference type="EMBL" id="JADEWN010000014">
    <property type="protein sequence ID" value="MBE9190299.1"/>
    <property type="molecule type" value="Genomic_DNA"/>
</dbReference>
<keyword evidence="6" id="KW-1185">Reference proteome</keyword>
<reference evidence="5 6" key="1">
    <citation type="submission" date="2020-10" db="EMBL/GenBank/DDBJ databases">
        <authorList>
            <person name="Castelo-Branco R."/>
            <person name="Eusebio N."/>
            <person name="Adriana R."/>
            <person name="Vieira A."/>
            <person name="Brugerolle De Fraissinette N."/>
            <person name="Rezende De Castro R."/>
            <person name="Schneider M.P."/>
            <person name="Vasconcelos V."/>
            <person name="Leao P.N."/>
        </authorList>
    </citation>
    <scope>NUCLEOTIDE SEQUENCE [LARGE SCALE GENOMIC DNA]</scope>
    <source>
        <strain evidence="5 6">LEGE 06123</strain>
    </source>
</reference>
<comment type="caution">
    <text evidence="5">The sequence shown here is derived from an EMBL/GenBank/DDBJ whole genome shotgun (WGS) entry which is preliminary data.</text>
</comment>